<dbReference type="InterPro" id="IPR013766">
    <property type="entry name" value="Thioredoxin_domain"/>
</dbReference>
<proteinExistence type="predicted"/>
<name>A0A560JEX7_9BRAD</name>
<evidence type="ECO:0000313" key="3">
    <source>
        <dbReference type="Proteomes" id="UP000315914"/>
    </source>
</evidence>
<reference evidence="2 3" key="1">
    <citation type="submission" date="2019-06" db="EMBL/GenBank/DDBJ databases">
        <title>Genomic Encyclopedia of Type Strains, Phase IV (KMG-V): Genome sequencing to study the core and pangenomes of soil and plant-associated prokaryotes.</title>
        <authorList>
            <person name="Whitman W."/>
        </authorList>
    </citation>
    <scope>NUCLEOTIDE SEQUENCE [LARGE SCALE GENOMIC DNA]</scope>
    <source>
        <strain evidence="2 3">BR 10556</strain>
    </source>
</reference>
<dbReference type="InterPro" id="IPR036249">
    <property type="entry name" value="Thioredoxin-like_sf"/>
</dbReference>
<dbReference type="Proteomes" id="UP000315914">
    <property type="component" value="Unassembled WGS sequence"/>
</dbReference>
<accession>A0A560JEX7</accession>
<sequence length="183" mass="20636">MVLGLESPAPLIKVEIWLRGQSLASFKPGTVYVVEFWATWCSPCVAAMSDLVQLQEKYKNSGIEVLGVAVHERAQTVDEARNNLDAWLTEKVPNLNYRIGLDYTREMKKLWLDPSFSVGIPTSFVVDRDGRIAFVGLPTQLADVLPKILTGGWRTSDEAKAAQAEWIAENERMEREWRARSPD</sequence>
<evidence type="ECO:0000313" key="2">
    <source>
        <dbReference type="EMBL" id="TWB69595.1"/>
    </source>
</evidence>
<dbReference type="Pfam" id="PF08534">
    <property type="entry name" value="Redoxin"/>
    <property type="match status" value="1"/>
</dbReference>
<dbReference type="GO" id="GO:0016491">
    <property type="term" value="F:oxidoreductase activity"/>
    <property type="evidence" value="ECO:0007669"/>
    <property type="project" value="InterPro"/>
</dbReference>
<evidence type="ECO:0000259" key="1">
    <source>
        <dbReference type="PROSITE" id="PS51352"/>
    </source>
</evidence>
<dbReference type="AlphaFoldDB" id="A0A560JEX7"/>
<gene>
    <name evidence="2" type="ORF">FBZ95_109192</name>
</gene>
<dbReference type="PANTHER" id="PTHR42852:SF13">
    <property type="entry name" value="PROTEIN DIPZ"/>
    <property type="match status" value="1"/>
</dbReference>
<dbReference type="InterPro" id="IPR013740">
    <property type="entry name" value="Redoxin"/>
</dbReference>
<dbReference type="RefSeq" id="WP_136615698.1">
    <property type="nucleotide sequence ID" value="NZ_LWIG01000056.1"/>
</dbReference>
<organism evidence="2 3">
    <name type="scientific">Bradyrhizobium sacchari</name>
    <dbReference type="NCBI Taxonomy" id="1399419"/>
    <lineage>
        <taxon>Bacteria</taxon>
        <taxon>Pseudomonadati</taxon>
        <taxon>Pseudomonadota</taxon>
        <taxon>Alphaproteobacteria</taxon>
        <taxon>Hyphomicrobiales</taxon>
        <taxon>Nitrobacteraceae</taxon>
        <taxon>Bradyrhizobium</taxon>
    </lineage>
</organism>
<dbReference type="GO" id="GO:0016853">
    <property type="term" value="F:isomerase activity"/>
    <property type="evidence" value="ECO:0007669"/>
    <property type="project" value="UniProtKB-KW"/>
</dbReference>
<dbReference type="STRING" id="1399419.A5906_12570"/>
<dbReference type="PROSITE" id="PS51352">
    <property type="entry name" value="THIOREDOXIN_2"/>
    <property type="match status" value="1"/>
</dbReference>
<dbReference type="CDD" id="cd02966">
    <property type="entry name" value="TlpA_like_family"/>
    <property type="match status" value="1"/>
</dbReference>
<dbReference type="InterPro" id="IPR050553">
    <property type="entry name" value="Thioredoxin_ResA/DsbE_sf"/>
</dbReference>
<protein>
    <submittedName>
        <fullName evidence="2">Thiol-disulfide isomerase/thioredoxin</fullName>
    </submittedName>
</protein>
<comment type="caution">
    <text evidence="2">The sequence shown here is derived from an EMBL/GenBank/DDBJ whole genome shotgun (WGS) entry which is preliminary data.</text>
</comment>
<dbReference type="OrthoDB" id="9811352at2"/>
<dbReference type="SUPFAM" id="SSF52833">
    <property type="entry name" value="Thioredoxin-like"/>
    <property type="match status" value="1"/>
</dbReference>
<feature type="domain" description="Thioredoxin" evidence="1">
    <location>
        <begin position="3"/>
        <end position="168"/>
    </location>
</feature>
<dbReference type="Gene3D" id="3.40.30.10">
    <property type="entry name" value="Glutaredoxin"/>
    <property type="match status" value="1"/>
</dbReference>
<keyword evidence="3" id="KW-1185">Reference proteome</keyword>
<keyword evidence="2" id="KW-0413">Isomerase</keyword>
<dbReference type="EMBL" id="VITW01000009">
    <property type="protein sequence ID" value="TWB69595.1"/>
    <property type="molecule type" value="Genomic_DNA"/>
</dbReference>
<dbReference type="PANTHER" id="PTHR42852">
    <property type="entry name" value="THIOL:DISULFIDE INTERCHANGE PROTEIN DSBE"/>
    <property type="match status" value="1"/>
</dbReference>